<dbReference type="Proteomes" id="UP000295550">
    <property type="component" value="Unassembled WGS sequence"/>
</dbReference>
<feature type="transmembrane region" description="Helical" evidence="1">
    <location>
        <begin position="277"/>
        <end position="294"/>
    </location>
</feature>
<proteinExistence type="predicted"/>
<organism evidence="2 3">
    <name type="scientific">Photorhabdus luminescens subsp. mexicana</name>
    <dbReference type="NCBI Taxonomy" id="2100167"/>
    <lineage>
        <taxon>Bacteria</taxon>
        <taxon>Pseudomonadati</taxon>
        <taxon>Pseudomonadota</taxon>
        <taxon>Gammaproteobacteria</taxon>
        <taxon>Enterobacterales</taxon>
        <taxon>Morganellaceae</taxon>
        <taxon>Photorhabdus</taxon>
    </lineage>
</organism>
<protein>
    <submittedName>
        <fullName evidence="2">Uncharacterized protein</fullName>
    </submittedName>
</protein>
<evidence type="ECO:0000313" key="3">
    <source>
        <dbReference type="Proteomes" id="UP000295550"/>
    </source>
</evidence>
<evidence type="ECO:0000313" key="2">
    <source>
        <dbReference type="EMBL" id="TDB47908.1"/>
    </source>
</evidence>
<feature type="transmembrane region" description="Helical" evidence="1">
    <location>
        <begin position="306"/>
        <end position="325"/>
    </location>
</feature>
<keyword evidence="1" id="KW-1133">Transmembrane helix</keyword>
<comment type="caution">
    <text evidence="2">The sequence shown here is derived from an EMBL/GenBank/DDBJ whole genome shotgun (WGS) entry which is preliminary data.</text>
</comment>
<name>A0A4R4J340_PHOLU</name>
<keyword evidence="1" id="KW-0472">Membrane</keyword>
<reference evidence="2 3" key="1">
    <citation type="journal article" date="2019" name="Int. J. Syst. Evol. Microbiol.">
        <title>Photorhabdus khanii subsp. guanajuatensis subsp. nov., isolated from Heterorhabditis atacamensis, and Photorhabdus luminescens subsp. mexicana subsp. nov., isolated from Heterorhabditis mexicana entomopathogenic nematodes.</title>
        <authorList>
            <person name="Machado R.A.R."/>
            <person name="Bruno P."/>
            <person name="Arce C.C.M."/>
            <person name="Liechti N."/>
            <person name="Kohler A."/>
            <person name="Bernal J."/>
            <person name="Bruggmann R."/>
            <person name="Turlings T.C.J."/>
        </authorList>
    </citation>
    <scope>NUCLEOTIDE SEQUENCE [LARGE SCALE GENOMIC DNA]</scope>
    <source>
        <strain evidence="2 3">MEX47-22</strain>
    </source>
</reference>
<dbReference type="RefSeq" id="WP_132347042.1">
    <property type="nucleotide sequence ID" value="NZ_CAWOLF010000019.1"/>
</dbReference>
<evidence type="ECO:0000256" key="1">
    <source>
        <dbReference type="SAM" id="Phobius"/>
    </source>
</evidence>
<accession>A0A4R4J340</accession>
<keyword evidence="1" id="KW-0812">Transmembrane</keyword>
<dbReference type="AlphaFoldDB" id="A0A4R4J340"/>
<sequence>MDDSDMKMADLSHLSSEQAEAARRFVDLKFQVDTMARDYSGYVPDDLHGPMGGGEYGPSHGMCFFNRIIPFLPRDFEVHEPEILYVPIAHTLGCSWRWWPDRYLSEENEEGIKLHIFSDYGIRSTSYTYIPELGLFLPGEGKNRVNFCRHHNINAIPARVYIHHYPKADRIKFYVKEEATGRDILAVLDNRYVQKVDYYAFALPVLQAYGVIVSCKWPSDLPSTDDIRAYASTSVNNELFYRPVVDLDKVRVAFTKKEEEAFIRTTLFHLLPVRKKFTYIFVFMLIFVVAMTLWDHLGEGSVANMLFAAGAFAVGSLFVMMVPVFRVRKKYLTDESQ</sequence>
<gene>
    <name evidence="2" type="ORF">C5468_17635</name>
</gene>
<dbReference type="EMBL" id="PUJX01000019">
    <property type="protein sequence ID" value="TDB47908.1"/>
    <property type="molecule type" value="Genomic_DNA"/>
</dbReference>